<dbReference type="RefSeq" id="WP_074946181.1">
    <property type="nucleotide sequence ID" value="NZ_FNUC01000003.1"/>
</dbReference>
<accession>A0A1H5J6M4</accession>
<keyword evidence="1" id="KW-0732">Signal</keyword>
<gene>
    <name evidence="2" type="ORF">SAMN04488561_1454</name>
</gene>
<evidence type="ECO:0000313" key="2">
    <source>
        <dbReference type="EMBL" id="SEE47897.1"/>
    </source>
</evidence>
<evidence type="ECO:0000256" key="1">
    <source>
        <dbReference type="SAM" id="SignalP"/>
    </source>
</evidence>
<sequence length="141" mass="14298">MTQRSNRWLALSVAAAALASCGDNSQTDAEVSSDGDTERVCAAPLASVTDTTIAPSDPLEITAVNLVNGCYDQGEGITAEPLHDQSVTWQQDGKRVELAVVDAQGTDGTVKVTVEVPTGAQAGAATITVGGSNAVEVTVAP</sequence>
<keyword evidence="3" id="KW-1185">Reference proteome</keyword>
<dbReference type="STRING" id="561176.SAMN04488561_1454"/>
<name>A0A1H5J6M4_9ACTN</name>
<organism evidence="2 3">
    <name type="scientific">Jiangella alba</name>
    <dbReference type="NCBI Taxonomy" id="561176"/>
    <lineage>
        <taxon>Bacteria</taxon>
        <taxon>Bacillati</taxon>
        <taxon>Actinomycetota</taxon>
        <taxon>Actinomycetes</taxon>
        <taxon>Jiangellales</taxon>
        <taxon>Jiangellaceae</taxon>
        <taxon>Jiangella</taxon>
    </lineage>
</organism>
<feature type="signal peptide" evidence="1">
    <location>
        <begin position="1"/>
        <end position="19"/>
    </location>
</feature>
<dbReference type="Proteomes" id="UP000181980">
    <property type="component" value="Unassembled WGS sequence"/>
</dbReference>
<feature type="chain" id="PRO_5039641593" evidence="1">
    <location>
        <begin position="20"/>
        <end position="141"/>
    </location>
</feature>
<evidence type="ECO:0000313" key="3">
    <source>
        <dbReference type="Proteomes" id="UP000181980"/>
    </source>
</evidence>
<protein>
    <submittedName>
        <fullName evidence="2">Uncharacterized protein</fullName>
    </submittedName>
</protein>
<proteinExistence type="predicted"/>
<dbReference type="EMBL" id="FNUC01000003">
    <property type="protein sequence ID" value="SEE47897.1"/>
    <property type="molecule type" value="Genomic_DNA"/>
</dbReference>
<dbReference type="PROSITE" id="PS51257">
    <property type="entry name" value="PROKAR_LIPOPROTEIN"/>
    <property type="match status" value="1"/>
</dbReference>
<reference evidence="3" key="1">
    <citation type="submission" date="2016-10" db="EMBL/GenBank/DDBJ databases">
        <authorList>
            <person name="Varghese N."/>
            <person name="Submissions S."/>
        </authorList>
    </citation>
    <scope>NUCLEOTIDE SEQUENCE [LARGE SCALE GENOMIC DNA]</scope>
    <source>
        <strain evidence="3">DSM 45237</strain>
    </source>
</reference>
<dbReference type="AlphaFoldDB" id="A0A1H5J6M4"/>
<dbReference type="OrthoDB" id="9967791at2"/>